<feature type="compositionally biased region" description="Basic and acidic residues" evidence="1">
    <location>
        <begin position="9"/>
        <end position="18"/>
    </location>
</feature>
<dbReference type="Proteomes" id="UP000588098">
    <property type="component" value="Unassembled WGS sequence"/>
</dbReference>
<dbReference type="PANTHER" id="PTHR45527">
    <property type="entry name" value="NONRIBOSOMAL PEPTIDE SYNTHETASE"/>
    <property type="match status" value="1"/>
</dbReference>
<dbReference type="RefSeq" id="WP_184579374.1">
    <property type="nucleotide sequence ID" value="NZ_JACHJL010000027.1"/>
</dbReference>
<comment type="caution">
    <text evidence="3">The sequence shown here is derived from an EMBL/GenBank/DDBJ whole genome shotgun (WGS) entry which is preliminary data.</text>
</comment>
<dbReference type="GO" id="GO:0031177">
    <property type="term" value="F:phosphopantetheine binding"/>
    <property type="evidence" value="ECO:0007669"/>
    <property type="project" value="TreeGrafter"/>
</dbReference>
<feature type="region of interest" description="Disordered" evidence="1">
    <location>
        <begin position="1"/>
        <end position="44"/>
    </location>
</feature>
<gene>
    <name evidence="3" type="ORF">FHS42_006871</name>
</gene>
<dbReference type="SUPFAM" id="SSF56801">
    <property type="entry name" value="Acetyl-CoA synthetase-like"/>
    <property type="match status" value="1"/>
</dbReference>
<dbReference type="Pfam" id="PF00501">
    <property type="entry name" value="AMP-binding"/>
    <property type="match status" value="1"/>
</dbReference>
<dbReference type="EMBL" id="JACHJL010000027">
    <property type="protein sequence ID" value="MBB5939775.1"/>
    <property type="molecule type" value="Genomic_DNA"/>
</dbReference>
<dbReference type="GO" id="GO:0005737">
    <property type="term" value="C:cytoplasm"/>
    <property type="evidence" value="ECO:0007669"/>
    <property type="project" value="TreeGrafter"/>
</dbReference>
<dbReference type="PANTHER" id="PTHR45527:SF1">
    <property type="entry name" value="FATTY ACID SYNTHASE"/>
    <property type="match status" value="1"/>
</dbReference>
<feature type="domain" description="AMP-dependent synthetase/ligase" evidence="2">
    <location>
        <begin position="51"/>
        <end position="175"/>
    </location>
</feature>
<evidence type="ECO:0000313" key="4">
    <source>
        <dbReference type="Proteomes" id="UP000588098"/>
    </source>
</evidence>
<protein>
    <submittedName>
        <fullName evidence="3">Non-ribosomal peptide synthetase component F</fullName>
    </submittedName>
</protein>
<feature type="compositionally biased region" description="Polar residues" evidence="1">
    <location>
        <begin position="21"/>
        <end position="31"/>
    </location>
</feature>
<organism evidence="3 4">
    <name type="scientific">Streptomyces zagrosensis</name>
    <dbReference type="NCBI Taxonomy" id="1042984"/>
    <lineage>
        <taxon>Bacteria</taxon>
        <taxon>Bacillati</taxon>
        <taxon>Actinomycetota</taxon>
        <taxon>Actinomycetes</taxon>
        <taxon>Kitasatosporales</taxon>
        <taxon>Streptomycetaceae</taxon>
        <taxon>Streptomyces</taxon>
    </lineage>
</organism>
<evidence type="ECO:0000313" key="3">
    <source>
        <dbReference type="EMBL" id="MBB5939775.1"/>
    </source>
</evidence>
<name>A0A7W9QGE6_9ACTN</name>
<dbReference type="Gene3D" id="3.40.50.980">
    <property type="match status" value="2"/>
</dbReference>
<reference evidence="3 4" key="1">
    <citation type="submission" date="2020-08" db="EMBL/GenBank/DDBJ databases">
        <title>Genomic Encyclopedia of Type Strains, Phase III (KMG-III): the genomes of soil and plant-associated and newly described type strains.</title>
        <authorList>
            <person name="Whitman W."/>
        </authorList>
    </citation>
    <scope>NUCLEOTIDE SEQUENCE [LARGE SCALE GENOMIC DNA]</scope>
    <source>
        <strain evidence="3 4">CECT 8305</strain>
    </source>
</reference>
<dbReference type="AlphaFoldDB" id="A0A7W9QGE6"/>
<evidence type="ECO:0000256" key="1">
    <source>
        <dbReference type="SAM" id="MobiDB-lite"/>
    </source>
</evidence>
<proteinExistence type="predicted"/>
<accession>A0A7W9QGE6</accession>
<dbReference type="InterPro" id="IPR000873">
    <property type="entry name" value="AMP-dep_synth/lig_dom"/>
</dbReference>
<evidence type="ECO:0000259" key="2">
    <source>
        <dbReference type="Pfam" id="PF00501"/>
    </source>
</evidence>
<dbReference type="GO" id="GO:0044550">
    <property type="term" value="P:secondary metabolite biosynthetic process"/>
    <property type="evidence" value="ECO:0007669"/>
    <property type="project" value="TreeGrafter"/>
</dbReference>
<keyword evidence="4" id="KW-1185">Reference proteome</keyword>
<sequence>MTAVGEPSTADRPDRDPLLQRSGTATAQSENGAPPQPATERVPEQSYPMSFEAQVRAAPSVPAIEWRNDRWSYRELNARANQIAHWLIARGIGPERLVGVAVPRSAAQIAVILGVVKTGAAYLLINPAHPAERIRSMTTDARPAFVLTTSCTTQDLAGVLAVEAVAVDAPDVVSAWERCARTDPEDDDRLQPLSPVQLT</sequence>
<dbReference type="GO" id="GO:0043041">
    <property type="term" value="P:amino acid activation for nonribosomal peptide biosynthetic process"/>
    <property type="evidence" value="ECO:0007669"/>
    <property type="project" value="TreeGrafter"/>
</dbReference>